<dbReference type="Pfam" id="PF20551">
    <property type="entry name" value="DUF6765"/>
    <property type="match status" value="1"/>
</dbReference>
<dbReference type="OrthoDB" id="569000at2"/>
<name>A0A2C8FCS5_9BACT</name>
<organism evidence="1 2">
    <name type="scientific">Pseudodesulfovibrio profundus</name>
    <dbReference type="NCBI Taxonomy" id="57320"/>
    <lineage>
        <taxon>Bacteria</taxon>
        <taxon>Pseudomonadati</taxon>
        <taxon>Thermodesulfobacteriota</taxon>
        <taxon>Desulfovibrionia</taxon>
        <taxon>Desulfovibrionales</taxon>
        <taxon>Desulfovibrionaceae</taxon>
    </lineage>
</organism>
<gene>
    <name evidence="1" type="ORF">DPRO_3339</name>
</gene>
<reference evidence="2" key="1">
    <citation type="submission" date="2017-09" db="EMBL/GenBank/DDBJ databases">
        <authorList>
            <person name="Regsiter A."/>
            <person name="William W."/>
        </authorList>
    </citation>
    <scope>NUCLEOTIDE SEQUENCE [LARGE SCALE GENOMIC DNA]</scope>
    <source>
        <strain evidence="2">500-1</strain>
    </source>
</reference>
<sequence length="355" mass="39857">MQLDMHYHGTYAVARMAGFSPDLANTIATAAQYVDESVCAQPVDIANRRYMLPVVSAHKMLEVSKNFDRMDQWNVWVPFHFLPGGMGDNVESRMICLKGDEGNRAVEAIIEHTLAANAANEPYALHLLGIISHVIQDTYSHYGFSGTASPLNEVDQTTLEALNADVLDSYVSRKLDLFKERVAASFAEASMLGHAGAATFPDRPYMRWQFEYSNSGHPEVEYLASERDNAQSFYEACTRLHAVYKAFLSSQSSLDAPHEPFSERQEPILKEILAYEGIKEERCKVWKMRIEDGSLFSNVASSDVDRNFSPSGWGIRAVMDNPLASSTDSFQFHRAARSYLELVHDKILPMLKILN</sequence>
<dbReference type="AlphaFoldDB" id="A0A2C8FCS5"/>
<proteinExistence type="predicted"/>
<dbReference type="KEGG" id="pprf:DPRO_3339"/>
<accession>A0A2C8FCS5</accession>
<keyword evidence="2" id="KW-1185">Reference proteome</keyword>
<dbReference type="Proteomes" id="UP000219215">
    <property type="component" value="Chromosome DPRO"/>
</dbReference>
<evidence type="ECO:0000313" key="2">
    <source>
        <dbReference type="Proteomes" id="UP000219215"/>
    </source>
</evidence>
<dbReference type="EMBL" id="LT907975">
    <property type="protein sequence ID" value="SOB60251.1"/>
    <property type="molecule type" value="Genomic_DNA"/>
</dbReference>
<dbReference type="RefSeq" id="WP_097013005.1">
    <property type="nucleotide sequence ID" value="NZ_LT907975.1"/>
</dbReference>
<dbReference type="InterPro" id="IPR046653">
    <property type="entry name" value="DUF6765"/>
</dbReference>
<protein>
    <submittedName>
        <fullName evidence="1">Uncharacterized protein</fullName>
    </submittedName>
</protein>
<evidence type="ECO:0000313" key="1">
    <source>
        <dbReference type="EMBL" id="SOB60251.1"/>
    </source>
</evidence>